<dbReference type="Gene3D" id="3.40.50.2300">
    <property type="match status" value="1"/>
</dbReference>
<dbReference type="Proteomes" id="UP000199729">
    <property type="component" value="Chromosome"/>
</dbReference>
<keyword evidence="5" id="KW-0804">Transcription</keyword>
<dbReference type="CDD" id="cd06170">
    <property type="entry name" value="LuxR_C_like"/>
    <property type="match status" value="1"/>
</dbReference>
<dbReference type="PANTHER" id="PTHR44688">
    <property type="entry name" value="DNA-BINDING TRANSCRIPTIONAL ACTIVATOR DEVR_DOSR"/>
    <property type="match status" value="1"/>
</dbReference>
<dbReference type="PRINTS" id="PR00038">
    <property type="entry name" value="HTHLUXR"/>
</dbReference>
<organism evidence="9 10">
    <name type="scientific">Vitreoscilla filiformis</name>
    <dbReference type="NCBI Taxonomy" id="63"/>
    <lineage>
        <taxon>Bacteria</taxon>
        <taxon>Pseudomonadati</taxon>
        <taxon>Pseudomonadota</taxon>
        <taxon>Betaproteobacteria</taxon>
        <taxon>Neisseriales</taxon>
        <taxon>Neisseriaceae</taxon>
        <taxon>Vitreoscilla</taxon>
    </lineage>
</organism>
<dbReference type="InterPro" id="IPR016032">
    <property type="entry name" value="Sig_transdc_resp-reg_C-effctor"/>
</dbReference>
<dbReference type="SUPFAM" id="SSF46894">
    <property type="entry name" value="C-terminal effector domain of the bipartite response regulators"/>
    <property type="match status" value="1"/>
</dbReference>
<evidence type="ECO:0000256" key="6">
    <source>
        <dbReference type="PROSITE-ProRule" id="PRU00169"/>
    </source>
</evidence>
<keyword evidence="4" id="KW-0238">DNA-binding</keyword>
<dbReference type="SMART" id="SM00421">
    <property type="entry name" value="HTH_LUXR"/>
    <property type="match status" value="1"/>
</dbReference>
<dbReference type="PROSITE" id="PS50043">
    <property type="entry name" value="HTH_LUXR_2"/>
    <property type="match status" value="1"/>
</dbReference>
<evidence type="ECO:0000256" key="1">
    <source>
        <dbReference type="ARBA" id="ARBA00022553"/>
    </source>
</evidence>
<dbReference type="GO" id="GO:0000160">
    <property type="term" value="P:phosphorelay signal transduction system"/>
    <property type="evidence" value="ECO:0007669"/>
    <property type="project" value="UniProtKB-KW"/>
</dbReference>
<dbReference type="InterPro" id="IPR036388">
    <property type="entry name" value="WH-like_DNA-bd_sf"/>
</dbReference>
<dbReference type="Pfam" id="PF00196">
    <property type="entry name" value="GerE"/>
    <property type="match status" value="1"/>
</dbReference>
<dbReference type="Pfam" id="PF00072">
    <property type="entry name" value="Response_reg"/>
    <property type="match status" value="1"/>
</dbReference>
<name>A0A221KE54_VITFI</name>
<dbReference type="PROSITE" id="PS50110">
    <property type="entry name" value="RESPONSE_REGULATORY"/>
    <property type="match status" value="1"/>
</dbReference>
<dbReference type="GO" id="GO:0006355">
    <property type="term" value="P:regulation of DNA-templated transcription"/>
    <property type="evidence" value="ECO:0007669"/>
    <property type="project" value="InterPro"/>
</dbReference>
<dbReference type="Gene3D" id="1.10.10.10">
    <property type="entry name" value="Winged helix-like DNA-binding domain superfamily/Winged helix DNA-binding domain"/>
    <property type="match status" value="1"/>
</dbReference>
<evidence type="ECO:0000313" key="9">
    <source>
        <dbReference type="EMBL" id="ASM77117.1"/>
    </source>
</evidence>
<evidence type="ECO:0000259" key="7">
    <source>
        <dbReference type="PROSITE" id="PS50043"/>
    </source>
</evidence>
<evidence type="ECO:0000256" key="5">
    <source>
        <dbReference type="ARBA" id="ARBA00023163"/>
    </source>
</evidence>
<dbReference type="InterPro" id="IPR001789">
    <property type="entry name" value="Sig_transdc_resp-reg_receiver"/>
</dbReference>
<dbReference type="SUPFAM" id="SSF52172">
    <property type="entry name" value="CheY-like"/>
    <property type="match status" value="1"/>
</dbReference>
<proteinExistence type="predicted"/>
<keyword evidence="1 6" id="KW-0597">Phosphoprotein</keyword>
<feature type="modified residue" description="4-aspartylphosphate" evidence="6">
    <location>
        <position position="46"/>
    </location>
</feature>
<gene>
    <name evidence="9" type="ORF">VITFI_CDS1339</name>
</gene>
<dbReference type="GO" id="GO:0003677">
    <property type="term" value="F:DNA binding"/>
    <property type="evidence" value="ECO:0007669"/>
    <property type="project" value="UniProtKB-KW"/>
</dbReference>
<dbReference type="PROSITE" id="PS00622">
    <property type="entry name" value="HTH_LUXR_1"/>
    <property type="match status" value="1"/>
</dbReference>
<feature type="domain" description="Response regulatory" evidence="8">
    <location>
        <begin position="1"/>
        <end position="111"/>
    </location>
</feature>
<evidence type="ECO:0000256" key="3">
    <source>
        <dbReference type="ARBA" id="ARBA00023015"/>
    </source>
</evidence>
<keyword evidence="3" id="KW-0805">Transcription regulation</keyword>
<sequence length="198" mass="22361">MDDDAMVRTSLRMLLEVLDMRVSTYADAASFLADPMALHCDVLLLDVRMPGMSGLQLQDVLNERHEEVPILFLSGHGDIPMAVRAMRSGALDFLQKPFDEQRLIDWIVAAVARRRANRAQAQEHADVRRRLGSLTPRERDVLDAVMLGKANKVIAFDLGISLKTVEQHRGRMMSKMQARRVADLFRFLQHQEGVSVLA</sequence>
<keyword evidence="10" id="KW-1185">Reference proteome</keyword>
<dbReference type="AlphaFoldDB" id="A0A221KE54"/>
<evidence type="ECO:0000256" key="2">
    <source>
        <dbReference type="ARBA" id="ARBA00023012"/>
    </source>
</evidence>
<evidence type="ECO:0000256" key="4">
    <source>
        <dbReference type="ARBA" id="ARBA00023125"/>
    </source>
</evidence>
<dbReference type="SMART" id="SM00448">
    <property type="entry name" value="REC"/>
    <property type="match status" value="1"/>
</dbReference>
<dbReference type="FunFam" id="3.40.50.2300:FF:000018">
    <property type="entry name" value="DNA-binding transcriptional regulator NtrC"/>
    <property type="match status" value="1"/>
</dbReference>
<reference evidence="9 10" key="1">
    <citation type="submission" date="2017-07" db="EMBL/GenBank/DDBJ databases">
        <title>Complete Genome Sequence of the cosmetic ferment Vitreoscilla filiformis (ATCC15551).</title>
        <authorList>
            <person name="Contreras S."/>
            <person name="Sagory-Zalkind P."/>
            <person name="Blanquart H."/>
            <person name="Iltis A."/>
            <person name="Morand S.C."/>
        </authorList>
    </citation>
    <scope>NUCLEOTIDE SEQUENCE [LARGE SCALE GENOMIC DNA]</scope>
    <source>
        <strain evidence="9 10">ATCC 15551</strain>
    </source>
</reference>
<keyword evidence="2" id="KW-0902">Two-component regulatory system</keyword>
<accession>A0A221KE54</accession>
<feature type="domain" description="HTH luxR-type" evidence="7">
    <location>
        <begin position="127"/>
        <end position="192"/>
    </location>
</feature>
<dbReference type="InterPro" id="IPR011006">
    <property type="entry name" value="CheY-like_superfamily"/>
</dbReference>
<protein>
    <submittedName>
        <fullName evidence="9">LuxR family transcriptional regulator</fullName>
    </submittedName>
</protein>
<evidence type="ECO:0000313" key="10">
    <source>
        <dbReference type="Proteomes" id="UP000199729"/>
    </source>
</evidence>
<evidence type="ECO:0000259" key="8">
    <source>
        <dbReference type="PROSITE" id="PS50110"/>
    </source>
</evidence>
<dbReference type="PANTHER" id="PTHR44688:SF16">
    <property type="entry name" value="DNA-BINDING TRANSCRIPTIONAL ACTIVATOR DEVR_DOSR"/>
    <property type="match status" value="1"/>
</dbReference>
<dbReference type="EMBL" id="CP022423">
    <property type="protein sequence ID" value="ASM77117.1"/>
    <property type="molecule type" value="Genomic_DNA"/>
</dbReference>
<dbReference type="KEGG" id="vff:VITFI_CDS1339"/>
<dbReference type="InterPro" id="IPR000792">
    <property type="entry name" value="Tscrpt_reg_LuxR_C"/>
</dbReference>